<keyword evidence="3" id="KW-1185">Reference proteome</keyword>
<evidence type="ECO:0000313" key="2">
    <source>
        <dbReference type="EMBL" id="REE01289.1"/>
    </source>
</evidence>
<keyword evidence="1" id="KW-0732">Signal</keyword>
<dbReference type="AlphaFoldDB" id="A0A3D9L5T8"/>
<feature type="chain" id="PRO_5017569036" evidence="1">
    <location>
        <begin position="19"/>
        <end position="176"/>
    </location>
</feature>
<dbReference type="EMBL" id="QREG01000004">
    <property type="protein sequence ID" value="REE01289.1"/>
    <property type="molecule type" value="Genomic_DNA"/>
</dbReference>
<protein>
    <submittedName>
        <fullName evidence="2">Uncharacterized protein</fullName>
    </submittedName>
</protein>
<gene>
    <name evidence="2" type="ORF">C7460_104309</name>
</gene>
<comment type="caution">
    <text evidence="2">The sequence shown here is derived from an EMBL/GenBank/DDBJ whole genome shotgun (WGS) entry which is preliminary data.</text>
</comment>
<feature type="signal peptide" evidence="1">
    <location>
        <begin position="1"/>
        <end position="18"/>
    </location>
</feature>
<name>A0A3D9L5T8_MARFU</name>
<sequence length="176" mass="20739">MKYLFLWIALTFSLVLHAQFTAKLDLEIAELAAKKQLDGIAKDDYFTTLKELANQNVEAELNNYLQGAWWRYSHSVYPDRKEVRLSNARGILKFLNSEDAYYIKRNEKDTVWCDWNFDEGRLLLSRYADKSKTDQPMVEPFGVHSISEKRLVLLALARSKAYPGKYRSIFHVYFRR</sequence>
<evidence type="ECO:0000313" key="3">
    <source>
        <dbReference type="Proteomes" id="UP000256779"/>
    </source>
</evidence>
<accession>A0A3D9L5T8</accession>
<reference evidence="2 3" key="1">
    <citation type="submission" date="2018-07" db="EMBL/GenBank/DDBJ databases">
        <title>Genomic Encyclopedia of Type Strains, Phase IV (KMG-IV): sequencing the most valuable type-strain genomes for metagenomic binning, comparative biology and taxonomic classification.</title>
        <authorList>
            <person name="Goeker M."/>
        </authorList>
    </citation>
    <scope>NUCLEOTIDE SEQUENCE [LARGE SCALE GENOMIC DNA]</scope>
    <source>
        <strain evidence="2 3">DSM 4134</strain>
    </source>
</reference>
<proteinExistence type="predicted"/>
<dbReference type="Proteomes" id="UP000256779">
    <property type="component" value="Unassembled WGS sequence"/>
</dbReference>
<organism evidence="2 3">
    <name type="scientific">Marinoscillum furvescens DSM 4134</name>
    <dbReference type="NCBI Taxonomy" id="1122208"/>
    <lineage>
        <taxon>Bacteria</taxon>
        <taxon>Pseudomonadati</taxon>
        <taxon>Bacteroidota</taxon>
        <taxon>Cytophagia</taxon>
        <taxon>Cytophagales</taxon>
        <taxon>Reichenbachiellaceae</taxon>
        <taxon>Marinoscillum</taxon>
    </lineage>
</organism>
<dbReference type="RefSeq" id="WP_115867361.1">
    <property type="nucleotide sequence ID" value="NZ_QREG01000004.1"/>
</dbReference>
<evidence type="ECO:0000256" key="1">
    <source>
        <dbReference type="SAM" id="SignalP"/>
    </source>
</evidence>